<reference evidence="4 5" key="2">
    <citation type="submission" date="2018-01" db="EMBL/GenBank/DDBJ databases">
        <title>Genomic study of Klebsiella pneumoniae.</title>
        <authorList>
            <person name="Yang Y."/>
            <person name="Bicalho R."/>
        </authorList>
    </citation>
    <scope>NUCLEOTIDE SEQUENCE [LARGE SCALE GENOMIC DNA]</scope>
    <source>
        <strain evidence="3 5">A5</strain>
        <strain evidence="2 4">A8</strain>
    </source>
</reference>
<dbReference type="EMBL" id="PIDP01000253">
    <property type="protein sequence ID" value="PLM95616.1"/>
    <property type="molecule type" value="Genomic_DNA"/>
</dbReference>
<keyword evidence="1" id="KW-0472">Membrane</keyword>
<protein>
    <submittedName>
        <fullName evidence="2">Uncharacterized protein</fullName>
    </submittedName>
</protein>
<evidence type="ECO:0000256" key="1">
    <source>
        <dbReference type="SAM" id="Phobius"/>
    </source>
</evidence>
<dbReference type="EMBL" id="PICB01001543">
    <property type="protein sequence ID" value="PLP41496.1"/>
    <property type="molecule type" value="Genomic_DNA"/>
</dbReference>
<evidence type="ECO:0000313" key="4">
    <source>
        <dbReference type="Proteomes" id="UP000234412"/>
    </source>
</evidence>
<gene>
    <name evidence="3" type="ORF">CWM98_24145</name>
    <name evidence="2" type="ORF">CWN47_10045</name>
</gene>
<proteinExistence type="predicted"/>
<dbReference type="Proteomes" id="UP000234473">
    <property type="component" value="Unassembled WGS sequence"/>
</dbReference>
<accession>A0A2N4Z3M2</accession>
<evidence type="ECO:0000313" key="2">
    <source>
        <dbReference type="EMBL" id="PLM95616.1"/>
    </source>
</evidence>
<feature type="transmembrane region" description="Helical" evidence="1">
    <location>
        <begin position="37"/>
        <end position="56"/>
    </location>
</feature>
<dbReference type="Proteomes" id="UP000234412">
    <property type="component" value="Unassembled WGS sequence"/>
</dbReference>
<comment type="caution">
    <text evidence="2">The sequence shown here is derived from an EMBL/GenBank/DDBJ whole genome shotgun (WGS) entry which is preliminary data.</text>
</comment>
<evidence type="ECO:0000313" key="5">
    <source>
        <dbReference type="Proteomes" id="UP000234473"/>
    </source>
</evidence>
<keyword evidence="1" id="KW-1133">Transmembrane helix</keyword>
<sequence length="64" mass="6961">MNGKILILSTATGILATCLVFLIADVFFNVLPDDTSAVVIALFIGSCTHLLMRHLLDRSPGKFR</sequence>
<feature type="transmembrane region" description="Helical" evidence="1">
    <location>
        <begin position="7"/>
        <end position="31"/>
    </location>
</feature>
<reference evidence="4 5" key="1">
    <citation type="submission" date="2017-11" db="EMBL/GenBank/DDBJ databases">
        <authorList>
            <person name="Han C.G."/>
        </authorList>
    </citation>
    <scope>NUCLEOTIDE SEQUENCE [LARGE SCALE GENOMIC DNA]</scope>
    <source>
        <strain evidence="3 5">A5</strain>
        <strain evidence="2 4">A8</strain>
    </source>
</reference>
<name>A0A2N4Z3M2_KLEVA</name>
<keyword evidence="1" id="KW-0812">Transmembrane</keyword>
<organism evidence="2 4">
    <name type="scientific">Klebsiella variicola</name>
    <dbReference type="NCBI Taxonomy" id="244366"/>
    <lineage>
        <taxon>Bacteria</taxon>
        <taxon>Pseudomonadati</taxon>
        <taxon>Pseudomonadota</taxon>
        <taxon>Gammaproteobacteria</taxon>
        <taxon>Enterobacterales</taxon>
        <taxon>Enterobacteriaceae</taxon>
        <taxon>Klebsiella/Raoultella group</taxon>
        <taxon>Klebsiella</taxon>
        <taxon>Klebsiella pneumoniae complex</taxon>
    </lineage>
</organism>
<evidence type="ECO:0000313" key="3">
    <source>
        <dbReference type="EMBL" id="PLP41496.1"/>
    </source>
</evidence>
<dbReference type="AlphaFoldDB" id="A0A2N4Z3M2"/>